<protein>
    <submittedName>
        <fullName evidence="1">Uncharacterized protein</fullName>
    </submittedName>
</protein>
<dbReference type="EMBL" id="CP061800">
    <property type="protein sequence ID" value="QTA85191.1"/>
    <property type="molecule type" value="Genomic_DNA"/>
</dbReference>
<gene>
    <name evidence="1" type="ORF">dnm_011960</name>
</gene>
<name>A0A975BGY5_9BACT</name>
<sequence>MSGKETRLFPLSEKHHSGKKAGFLPRADIKNLWLGTYFAPLKSC</sequence>
<dbReference type="AlphaFoldDB" id="A0A975BGY5"/>
<evidence type="ECO:0000313" key="2">
    <source>
        <dbReference type="Proteomes" id="UP000663722"/>
    </source>
</evidence>
<accession>A0A975BGY5</accession>
<reference evidence="1" key="1">
    <citation type="journal article" date="2021" name="Microb. Physiol.">
        <title>Proteogenomic Insights into the Physiology of Marine, Sulfate-Reducing, Filamentous Desulfonema limicola and Desulfonema magnum.</title>
        <authorList>
            <person name="Schnaars V."/>
            <person name="Wohlbrand L."/>
            <person name="Scheve S."/>
            <person name="Hinrichs C."/>
            <person name="Reinhardt R."/>
            <person name="Rabus R."/>
        </authorList>
    </citation>
    <scope>NUCLEOTIDE SEQUENCE</scope>
    <source>
        <strain evidence="1">4be13</strain>
    </source>
</reference>
<evidence type="ECO:0000313" key="1">
    <source>
        <dbReference type="EMBL" id="QTA85191.1"/>
    </source>
</evidence>
<organism evidence="1 2">
    <name type="scientific">Desulfonema magnum</name>
    <dbReference type="NCBI Taxonomy" id="45655"/>
    <lineage>
        <taxon>Bacteria</taxon>
        <taxon>Pseudomonadati</taxon>
        <taxon>Thermodesulfobacteriota</taxon>
        <taxon>Desulfobacteria</taxon>
        <taxon>Desulfobacterales</taxon>
        <taxon>Desulfococcaceae</taxon>
        <taxon>Desulfonema</taxon>
    </lineage>
</organism>
<dbReference type="Proteomes" id="UP000663722">
    <property type="component" value="Chromosome"/>
</dbReference>
<proteinExistence type="predicted"/>
<dbReference type="KEGG" id="dmm:dnm_011960"/>
<keyword evidence="2" id="KW-1185">Reference proteome</keyword>